<comment type="caution">
    <text evidence="1">The sequence shown here is derived from an EMBL/GenBank/DDBJ whole genome shotgun (WGS) entry which is preliminary data.</text>
</comment>
<protein>
    <submittedName>
        <fullName evidence="1">Uncharacterized protein</fullName>
    </submittedName>
</protein>
<dbReference type="AlphaFoldDB" id="A0A9P8I567"/>
<sequence>MAMSSAMEPEGKRANRDTQLEVDVMILDYLLYMAAKQVIAGRRAERSSVGNSGGDATGDDSSADMSLIMVDSFLPLFKANHPSYTVPESAQSRLRLLKFSTLIVQRLQRSSSTPPISSLQQLRARNRARAAAWLSHHHSSEEGPSCSIFNNKNGSSGLPVPPQSLRQNRRHVLAHHFPAQTVIGAEEFYGTPASMSLRDTLPAFIELSAYVTSTYRDGRVNETWEKMAAEYMLQAALEAYLVCGEEGEEALRECFAWGFDAQDEENVLVNAMFWDKDAAIMQRWAKIREEHLKALIPPPKTPIREHLESVASCFPLFRFEGRLLDFLWALTRHEAVPVLAQLETGQLDGFSREETESLVNRCGIQIN</sequence>
<accession>A0A9P8I567</accession>
<evidence type="ECO:0000313" key="2">
    <source>
        <dbReference type="Proteomes" id="UP000750711"/>
    </source>
</evidence>
<keyword evidence="2" id="KW-1185">Reference proteome</keyword>
<proteinExistence type="predicted"/>
<dbReference type="Proteomes" id="UP000750711">
    <property type="component" value="Unassembled WGS sequence"/>
</dbReference>
<evidence type="ECO:0000313" key="1">
    <source>
        <dbReference type="EMBL" id="KAH0548188.1"/>
    </source>
</evidence>
<dbReference type="EMBL" id="JAGHQM010002753">
    <property type="protein sequence ID" value="KAH0548188.1"/>
    <property type="molecule type" value="Genomic_DNA"/>
</dbReference>
<organism evidence="1 2">
    <name type="scientific">Trichoglossum hirsutum</name>
    <dbReference type="NCBI Taxonomy" id="265104"/>
    <lineage>
        <taxon>Eukaryota</taxon>
        <taxon>Fungi</taxon>
        <taxon>Dikarya</taxon>
        <taxon>Ascomycota</taxon>
        <taxon>Pezizomycotina</taxon>
        <taxon>Geoglossomycetes</taxon>
        <taxon>Geoglossales</taxon>
        <taxon>Geoglossaceae</taxon>
        <taxon>Trichoglossum</taxon>
    </lineage>
</organism>
<gene>
    <name evidence="1" type="ORF">GP486_008093</name>
</gene>
<reference evidence="1" key="1">
    <citation type="submission" date="2021-03" db="EMBL/GenBank/DDBJ databases">
        <title>Comparative genomics and phylogenomic investigation of the class Geoglossomycetes provide insights into ecological specialization and systematics.</title>
        <authorList>
            <person name="Melie T."/>
            <person name="Pirro S."/>
            <person name="Miller A.N."/>
            <person name="Quandt A."/>
        </authorList>
    </citation>
    <scope>NUCLEOTIDE SEQUENCE</scope>
    <source>
        <strain evidence="1">CAQ_001_2017</strain>
    </source>
</reference>
<name>A0A9P8I567_9PEZI</name>